<sequence length="510" mass="57442">MSTPAGWYDDTNPNYIRWWDGEQWTEHVQQKTPLVTPAQPESRRQARQAAGTIEPAPLQIDKLSKNDARALASELMQRNLQLEELVEKHGLRPFGEIDAYRAEVMSDMERARRQHESDAQARAEEHERAWAATSAEMDVQRAKATRELQEINNQLLAAQNQLKQVRQDYIDTDAAVELQNVGFFEFEHPAQSSADLATELETVRYAIKQSIQNKRAVSTASGFTFNNSAAQGKKFMSDMAKVLLRAYNAEAENAIKATRAGNLAGAQTRLTKAAEQIAKSGTMISLHIEPHFHQLRLKEIALANQHLQVLAREKEMERDRRAELREQAKAAAELEREKERLNKEQAHYVATLAALQANGDLEGAARMQAKIEDVERAIADVDYRAANARAGYVYVISNVGAFGERMVKIGMTRRLEPMDRVNELGDASVPFRFDVHALFFADDAVAIEAMLHRTFAPQRVNKVNLRREFFYTTPDEVLQVLKSHAVEIVEYTVSPAAAEFRASSPEMATA</sequence>
<name>A0ABR5CBV1_9MICO</name>
<comment type="caution">
    <text evidence="4">The sequence shown here is derived from an EMBL/GenBank/DDBJ whole genome shotgun (WGS) entry which is preliminary data.</text>
</comment>
<keyword evidence="5" id="KW-1185">Reference proteome</keyword>
<dbReference type="SMART" id="SM00974">
    <property type="entry name" value="T5orf172"/>
    <property type="match status" value="1"/>
</dbReference>
<dbReference type="InterPro" id="IPR025280">
    <property type="entry name" value="SNIPE"/>
</dbReference>
<dbReference type="Proteomes" id="UP000032503">
    <property type="component" value="Unassembled WGS sequence"/>
</dbReference>
<dbReference type="InterPro" id="IPR018929">
    <property type="entry name" value="DUF2510"/>
</dbReference>
<reference evidence="4 5" key="1">
    <citation type="journal article" date="2001" name="Int. J. Syst. Evol. Microbiol.">
        <title>Agreia bicolorata gen. nov., sp. nov., to accommodate actinobacteria isolated from narrow reed grass infected by the nematode Heteroanguina graminophila.</title>
        <authorList>
            <person name="Evtushenko L.I."/>
            <person name="Dorofeeva L.V."/>
            <person name="Dobrovolskaya T.G."/>
            <person name="Streshinskaya G.M."/>
            <person name="Subbotin S.A."/>
            <person name="Tiedje J.M."/>
        </authorList>
    </citation>
    <scope>NUCLEOTIDE SEQUENCE [LARGE SCALE GENOMIC DNA]</scope>
    <source>
        <strain evidence="4 5">VKM Ac-1804</strain>
    </source>
</reference>
<dbReference type="Pfam" id="PF13250">
    <property type="entry name" value="SNIPE"/>
    <property type="match status" value="1"/>
</dbReference>
<evidence type="ECO:0000313" key="4">
    <source>
        <dbReference type="EMBL" id="KJC63110.1"/>
    </source>
</evidence>
<organism evidence="4 5">
    <name type="scientific">Agreia bicolorata</name>
    <dbReference type="NCBI Taxonomy" id="110935"/>
    <lineage>
        <taxon>Bacteria</taxon>
        <taxon>Bacillati</taxon>
        <taxon>Actinomycetota</taxon>
        <taxon>Actinomycetes</taxon>
        <taxon>Micrococcales</taxon>
        <taxon>Microbacteriaceae</taxon>
        <taxon>Agreia</taxon>
    </lineage>
</organism>
<dbReference type="InterPro" id="IPR018306">
    <property type="entry name" value="Phage_T5_Orf172_DNA-bd"/>
</dbReference>
<dbReference type="Pfam" id="PF13455">
    <property type="entry name" value="MUG113"/>
    <property type="match status" value="1"/>
</dbReference>
<keyword evidence="1" id="KW-0175">Coiled coil</keyword>
<feature type="region of interest" description="Disordered" evidence="2">
    <location>
        <begin position="32"/>
        <end position="54"/>
    </location>
</feature>
<evidence type="ECO:0000256" key="2">
    <source>
        <dbReference type="SAM" id="MobiDB-lite"/>
    </source>
</evidence>
<evidence type="ECO:0000259" key="3">
    <source>
        <dbReference type="SMART" id="SM00974"/>
    </source>
</evidence>
<protein>
    <submittedName>
        <fullName evidence="4">ATPase</fullName>
    </submittedName>
</protein>
<dbReference type="Pfam" id="PF10708">
    <property type="entry name" value="DUF2510"/>
    <property type="match status" value="1"/>
</dbReference>
<proteinExistence type="predicted"/>
<feature type="coiled-coil region" evidence="1">
    <location>
        <begin position="307"/>
        <end position="358"/>
    </location>
</feature>
<feature type="domain" description="Bacteriophage T5 Orf172 DNA-binding" evidence="3">
    <location>
        <begin position="401"/>
        <end position="484"/>
    </location>
</feature>
<accession>A0ABR5CBV1</accession>
<gene>
    <name evidence="4" type="ORF">TZ00_16830</name>
</gene>
<dbReference type="RefSeq" id="WP_044443620.1">
    <property type="nucleotide sequence ID" value="NZ_JYFC01000009.1"/>
</dbReference>
<evidence type="ECO:0000256" key="1">
    <source>
        <dbReference type="SAM" id="Coils"/>
    </source>
</evidence>
<evidence type="ECO:0000313" key="5">
    <source>
        <dbReference type="Proteomes" id="UP000032503"/>
    </source>
</evidence>
<feature type="coiled-coil region" evidence="1">
    <location>
        <begin position="134"/>
        <end position="168"/>
    </location>
</feature>
<dbReference type="EMBL" id="JYFC01000009">
    <property type="protein sequence ID" value="KJC63110.1"/>
    <property type="molecule type" value="Genomic_DNA"/>
</dbReference>